<feature type="transmembrane region" description="Helical" evidence="2">
    <location>
        <begin position="356"/>
        <end position="379"/>
    </location>
</feature>
<proteinExistence type="predicted"/>
<gene>
    <name evidence="3" type="ORF">VNO77_44162</name>
</gene>
<keyword evidence="2" id="KW-0472">Membrane</keyword>
<feature type="transmembrane region" description="Helical" evidence="2">
    <location>
        <begin position="243"/>
        <end position="263"/>
    </location>
</feature>
<feature type="transmembrane region" description="Helical" evidence="2">
    <location>
        <begin position="275"/>
        <end position="295"/>
    </location>
</feature>
<dbReference type="AlphaFoldDB" id="A0AAN9JXK0"/>
<dbReference type="Pfam" id="PF12056">
    <property type="entry name" value="DUF3537"/>
    <property type="match status" value="1"/>
</dbReference>
<dbReference type="EMBL" id="JAYMYQ010000011">
    <property type="protein sequence ID" value="KAK7306236.1"/>
    <property type="molecule type" value="Genomic_DNA"/>
</dbReference>
<keyword evidence="2" id="KW-1133">Transmembrane helix</keyword>
<dbReference type="Proteomes" id="UP001367508">
    <property type="component" value="Unassembled WGS sequence"/>
</dbReference>
<feature type="transmembrane region" description="Helical" evidence="2">
    <location>
        <begin position="164"/>
        <end position="185"/>
    </location>
</feature>
<comment type="caution">
    <text evidence="3">The sequence shown here is derived from an EMBL/GenBank/DDBJ whole genome shotgun (WGS) entry which is preliminary data.</text>
</comment>
<dbReference type="InterPro" id="IPR021924">
    <property type="entry name" value="DUF3537"/>
</dbReference>
<dbReference type="PANTHER" id="PTHR31963">
    <property type="entry name" value="RAS GUANINE NUCLEOTIDE EXCHANGE FACTOR K"/>
    <property type="match status" value="1"/>
</dbReference>
<sequence length="606" mass="68242">MISVYDFTFEMTSAFPIVLEAETGSRTIGHIEARKARLARLFVHHPLISKETILTPLESIPLFLELECAIMIVFHFPLKIGNPLTMPFLDLIKKVMLVQTQQSPPTHTHTHTPLLTSNSNPSQNQNQQENNDDDEETPLDEVLARLEALLTLLGFNQYSLLSSAVSWTAFAAVAVAAPLVALQVYDTDKNQIKVFEIGIFAFQTALAAVSLLCISHNLRKYGLNRFLFVDRHADQIPFFHRDYIQHISGSIRLIILWVLSCFLLKTVREIIRLSLIEHGSLWLSVAILLALIISWTYVSAISLSACALFHLVCNLQVIHFDDYGKLLQRESDVLIFMEEHIRLRYHLSKISHRFRIYLLLQFLVVTASQFVTLLQVTGYTGPLTFINGGDFAVSTLVQVAGIIICLHAATKISHRAQGIVSLASRWHALVTCTSSDASQLRYSASAGNLEAANHLNSIHLDYSESDLESLDYPTMPSNAQLALHMSSHHKRQAFVMYLQTNPGGITIFGWTVDRSLVNTIFFLELTLVTFVLSKTILSHECHATLPRHQVTKLGTSRSRFLTHKGHEQCLKDDASYKRNASRLPVRSYQPGSAPLNGEIHFKKRKR</sequence>
<evidence type="ECO:0000256" key="1">
    <source>
        <dbReference type="SAM" id="MobiDB-lite"/>
    </source>
</evidence>
<keyword evidence="4" id="KW-1185">Reference proteome</keyword>
<keyword evidence="2" id="KW-0812">Transmembrane</keyword>
<feature type="transmembrane region" description="Helical" evidence="2">
    <location>
        <begin position="391"/>
        <end position="409"/>
    </location>
</feature>
<feature type="region of interest" description="Disordered" evidence="1">
    <location>
        <begin position="102"/>
        <end position="136"/>
    </location>
</feature>
<organism evidence="3 4">
    <name type="scientific">Canavalia gladiata</name>
    <name type="common">Sword bean</name>
    <name type="synonym">Dolichos gladiatus</name>
    <dbReference type="NCBI Taxonomy" id="3824"/>
    <lineage>
        <taxon>Eukaryota</taxon>
        <taxon>Viridiplantae</taxon>
        <taxon>Streptophyta</taxon>
        <taxon>Embryophyta</taxon>
        <taxon>Tracheophyta</taxon>
        <taxon>Spermatophyta</taxon>
        <taxon>Magnoliopsida</taxon>
        <taxon>eudicotyledons</taxon>
        <taxon>Gunneridae</taxon>
        <taxon>Pentapetalae</taxon>
        <taxon>rosids</taxon>
        <taxon>fabids</taxon>
        <taxon>Fabales</taxon>
        <taxon>Fabaceae</taxon>
        <taxon>Papilionoideae</taxon>
        <taxon>50 kb inversion clade</taxon>
        <taxon>NPAAA clade</taxon>
        <taxon>indigoferoid/millettioid clade</taxon>
        <taxon>Phaseoleae</taxon>
        <taxon>Canavalia</taxon>
    </lineage>
</organism>
<evidence type="ECO:0000313" key="3">
    <source>
        <dbReference type="EMBL" id="KAK7306236.1"/>
    </source>
</evidence>
<feature type="transmembrane region" description="Helical" evidence="2">
    <location>
        <begin position="197"/>
        <end position="218"/>
    </location>
</feature>
<accession>A0AAN9JXK0</accession>
<protein>
    <submittedName>
        <fullName evidence="3">Uncharacterized protein</fullName>
    </submittedName>
</protein>
<feature type="region of interest" description="Disordered" evidence="1">
    <location>
        <begin position="585"/>
        <end position="606"/>
    </location>
</feature>
<reference evidence="3 4" key="1">
    <citation type="submission" date="2024-01" db="EMBL/GenBank/DDBJ databases">
        <title>The genomes of 5 underutilized Papilionoideae crops provide insights into root nodulation and disease resistanc.</title>
        <authorList>
            <person name="Jiang F."/>
        </authorList>
    </citation>
    <scope>NUCLEOTIDE SEQUENCE [LARGE SCALE GENOMIC DNA]</scope>
    <source>
        <strain evidence="3">LVBAO_FW01</strain>
        <tissue evidence="3">Leaves</tissue>
    </source>
</reference>
<dbReference type="PANTHER" id="PTHR31963:SF2">
    <property type="entry name" value="ZINC FINGER CONSTANS-LIKE PROTEIN (DUF3537)"/>
    <property type="match status" value="1"/>
</dbReference>
<evidence type="ECO:0000256" key="2">
    <source>
        <dbReference type="SAM" id="Phobius"/>
    </source>
</evidence>
<feature type="compositionally biased region" description="Low complexity" evidence="1">
    <location>
        <begin position="102"/>
        <end position="129"/>
    </location>
</feature>
<evidence type="ECO:0000313" key="4">
    <source>
        <dbReference type="Proteomes" id="UP001367508"/>
    </source>
</evidence>
<name>A0AAN9JXK0_CANGL</name>